<dbReference type="AlphaFoldDB" id="A0A6B3BNK0"/>
<dbReference type="PANTHER" id="PTHR43695">
    <property type="entry name" value="PUTATIVE (AFU_ORTHOLOGUE AFUA_2G17250)-RELATED"/>
    <property type="match status" value="1"/>
</dbReference>
<dbReference type="PANTHER" id="PTHR43695:SF1">
    <property type="entry name" value="RHAMNOGALACTURONAN ACETYLESTERASE"/>
    <property type="match status" value="1"/>
</dbReference>
<evidence type="ECO:0000256" key="2">
    <source>
        <dbReference type="ARBA" id="ARBA00022801"/>
    </source>
</evidence>
<reference evidence="4" key="1">
    <citation type="submission" date="2020-01" db="EMBL/GenBank/DDBJ databases">
        <title>Insect and environment-associated Actinomycetes.</title>
        <authorList>
            <person name="Currrie C."/>
            <person name="Chevrette M."/>
            <person name="Carlson C."/>
            <person name="Stubbendieck R."/>
            <person name="Wendt-Pienkowski E."/>
        </authorList>
    </citation>
    <scope>NUCLEOTIDE SEQUENCE</scope>
    <source>
        <strain evidence="4">SID12501</strain>
    </source>
</reference>
<dbReference type="Pfam" id="PF13472">
    <property type="entry name" value="Lipase_GDSL_2"/>
    <property type="match status" value="1"/>
</dbReference>
<dbReference type="CDD" id="cd01821">
    <property type="entry name" value="Rhamnogalacturan_acetylesterase_like"/>
    <property type="match status" value="1"/>
</dbReference>
<evidence type="ECO:0000259" key="3">
    <source>
        <dbReference type="Pfam" id="PF13472"/>
    </source>
</evidence>
<sequence length="301" mass="32146">MPDSAVRRCVERSATVSCRPRWHALPRPWRALLALAVCLGALPLILLSRGTTAASAATPVHVYVAGDSTASTYTTGQAPRTGWGQAIPVFFNSNAVVVNVAKSGASSKSFIDLGRLDHILGLITKGDYLLISFGHNDEKSDDPTRYTIPATTYKSYLSQYIDKARAKGANPVLITPVERRRFNSAGVITASHGAYPAAMIELATAKGVPLIDLTASSTRLWNAQGVVGTKNYFMILPAGVYPNYPDGIEDNTHFQAYGAIQVARLIARSLSSGAVIPAADFQKLDDAIPTSAIVWPATAPY</sequence>
<comment type="similarity">
    <text evidence="1">Belongs to the 'GDSL' lipolytic enzyme family.</text>
</comment>
<dbReference type="InterPro" id="IPR036514">
    <property type="entry name" value="SGNH_hydro_sf"/>
</dbReference>
<dbReference type="Gene3D" id="3.40.50.1110">
    <property type="entry name" value="SGNH hydrolase"/>
    <property type="match status" value="1"/>
</dbReference>
<organism evidence="4">
    <name type="scientific">Streptomyces sp. SID12501</name>
    <dbReference type="NCBI Taxonomy" id="2706042"/>
    <lineage>
        <taxon>Bacteria</taxon>
        <taxon>Bacillati</taxon>
        <taxon>Actinomycetota</taxon>
        <taxon>Actinomycetes</taxon>
        <taxon>Kitasatosporales</taxon>
        <taxon>Streptomycetaceae</taxon>
        <taxon>Streptomyces</taxon>
    </lineage>
</organism>
<protein>
    <submittedName>
        <fullName evidence="4">Rhamnogalacturonan acetylesterase</fullName>
    </submittedName>
</protein>
<dbReference type="InterPro" id="IPR013830">
    <property type="entry name" value="SGNH_hydro"/>
</dbReference>
<keyword evidence="2" id="KW-0378">Hydrolase</keyword>
<evidence type="ECO:0000313" key="4">
    <source>
        <dbReference type="EMBL" id="NEC85293.1"/>
    </source>
</evidence>
<dbReference type="InterPro" id="IPR037459">
    <property type="entry name" value="RhgT-like"/>
</dbReference>
<accession>A0A6B3BNK0</accession>
<feature type="domain" description="SGNH hydrolase-type esterase" evidence="3">
    <location>
        <begin position="65"/>
        <end position="218"/>
    </location>
</feature>
<comment type="caution">
    <text evidence="4">The sequence shown here is derived from an EMBL/GenBank/DDBJ whole genome shotgun (WGS) entry which is preliminary data.</text>
</comment>
<name>A0A6B3BNK0_9ACTN</name>
<gene>
    <name evidence="4" type="ORF">G3I71_05370</name>
</gene>
<dbReference type="EMBL" id="JAAGLU010000004">
    <property type="protein sequence ID" value="NEC85293.1"/>
    <property type="molecule type" value="Genomic_DNA"/>
</dbReference>
<evidence type="ECO:0000256" key="1">
    <source>
        <dbReference type="ARBA" id="ARBA00008668"/>
    </source>
</evidence>
<dbReference type="GO" id="GO:0016787">
    <property type="term" value="F:hydrolase activity"/>
    <property type="evidence" value="ECO:0007669"/>
    <property type="project" value="UniProtKB-KW"/>
</dbReference>
<proteinExistence type="inferred from homology"/>
<dbReference type="SUPFAM" id="SSF52266">
    <property type="entry name" value="SGNH hydrolase"/>
    <property type="match status" value="1"/>
</dbReference>